<dbReference type="InterPro" id="IPR001296">
    <property type="entry name" value="Glyco_trans_1"/>
</dbReference>
<organism evidence="3 4">
    <name type="scientific">Anabaena sphaerica FACHB-251</name>
    <dbReference type="NCBI Taxonomy" id="2692883"/>
    <lineage>
        <taxon>Bacteria</taxon>
        <taxon>Bacillati</taxon>
        <taxon>Cyanobacteriota</taxon>
        <taxon>Cyanophyceae</taxon>
        <taxon>Nostocales</taxon>
        <taxon>Nostocaceae</taxon>
        <taxon>Anabaena</taxon>
    </lineage>
</organism>
<dbReference type="EMBL" id="JACJQU010000002">
    <property type="protein sequence ID" value="MBD2293062.1"/>
    <property type="molecule type" value="Genomic_DNA"/>
</dbReference>
<dbReference type="GO" id="GO:0016758">
    <property type="term" value="F:hexosyltransferase activity"/>
    <property type="evidence" value="ECO:0007669"/>
    <property type="project" value="TreeGrafter"/>
</dbReference>
<dbReference type="PANTHER" id="PTHR45947">
    <property type="entry name" value="SULFOQUINOVOSYL TRANSFERASE SQD2"/>
    <property type="match status" value="1"/>
</dbReference>
<dbReference type="Gene3D" id="3.40.50.2000">
    <property type="entry name" value="Glycogen Phosphorylase B"/>
    <property type="match status" value="2"/>
</dbReference>
<sequence>MYQQVLSAESTIQKSDKLSKILVISRAFFPKEGGIEEYVYNRCLQDPQQVIVLASSYPGDKAFDQEQAFAVYRWFLPTIPGKLGSLIKQIFNMIGSFFLAIGLYFRYRYHYIEWGHGYDFPSLLLLTYLLPVKCFVYLHGDDLLCPLKNPVFRSLFSLTLKRSAGIVCNSAFTCDYLKQNFKINTPTYIINPTVRPQKFGIQTPEDIHPEARSQVLQKYGIPETAIVILSVGRLVNRKGFDRILKSLPHLLAEGLDVHYLIAGRGVMESELRLLSQSLGIKKRVHFAGYVPDTELAEYYLACDIFAMITFFDTQDASIEGFGIVYREAGFFGKPVIAARIGGVVDAVHHEENGLLVDSNSPDEIVNAFSRLCQDPQLRAKLGEKGREIAKEQTPHSSIYK</sequence>
<dbReference type="Proteomes" id="UP000662185">
    <property type="component" value="Unassembled WGS sequence"/>
</dbReference>
<name>A0A926ZYU0_9NOST</name>
<accession>A0A926ZYU0</accession>
<keyword evidence="4" id="KW-1185">Reference proteome</keyword>
<dbReference type="SUPFAM" id="SSF53756">
    <property type="entry name" value="UDP-Glycosyltransferase/glycogen phosphorylase"/>
    <property type="match status" value="1"/>
</dbReference>
<evidence type="ECO:0000313" key="4">
    <source>
        <dbReference type="Proteomes" id="UP000662185"/>
    </source>
</evidence>
<dbReference type="AlphaFoldDB" id="A0A926ZYU0"/>
<dbReference type="InterPro" id="IPR050194">
    <property type="entry name" value="Glycosyltransferase_grp1"/>
</dbReference>
<dbReference type="PANTHER" id="PTHR45947:SF3">
    <property type="entry name" value="SULFOQUINOVOSYL TRANSFERASE SQD2"/>
    <property type="match status" value="1"/>
</dbReference>
<reference evidence="4" key="1">
    <citation type="journal article" date="2020" name="ISME J.">
        <title>Comparative genomics reveals insights into cyanobacterial evolution and habitat adaptation.</title>
        <authorList>
            <person name="Chen M.Y."/>
            <person name="Teng W.K."/>
            <person name="Zhao L."/>
            <person name="Hu C.X."/>
            <person name="Zhou Y.K."/>
            <person name="Han B.P."/>
            <person name="Song L.R."/>
            <person name="Shu W.S."/>
        </authorList>
    </citation>
    <scope>NUCLEOTIDE SEQUENCE [LARGE SCALE GENOMIC DNA]</scope>
    <source>
        <strain evidence="4">FACHB-251</strain>
    </source>
</reference>
<dbReference type="RefSeq" id="WP_190558532.1">
    <property type="nucleotide sequence ID" value="NZ_JACJQU010000002.1"/>
</dbReference>
<feature type="domain" description="Glycosyl transferase family 1" evidence="1">
    <location>
        <begin position="217"/>
        <end position="387"/>
    </location>
</feature>
<dbReference type="Pfam" id="PF13439">
    <property type="entry name" value="Glyco_transf_4"/>
    <property type="match status" value="1"/>
</dbReference>
<evidence type="ECO:0000259" key="2">
    <source>
        <dbReference type="Pfam" id="PF13439"/>
    </source>
</evidence>
<evidence type="ECO:0000259" key="1">
    <source>
        <dbReference type="Pfam" id="PF00534"/>
    </source>
</evidence>
<gene>
    <name evidence="3" type="ORF">H6G06_06075</name>
</gene>
<dbReference type="CDD" id="cd03801">
    <property type="entry name" value="GT4_PimA-like"/>
    <property type="match status" value="1"/>
</dbReference>
<proteinExistence type="predicted"/>
<comment type="caution">
    <text evidence="3">The sequence shown here is derived from an EMBL/GenBank/DDBJ whole genome shotgun (WGS) entry which is preliminary data.</text>
</comment>
<protein>
    <submittedName>
        <fullName evidence="3">Glycosyltransferase family 4 protein</fullName>
    </submittedName>
</protein>
<feature type="domain" description="Glycosyltransferase subfamily 4-like N-terminal" evidence="2">
    <location>
        <begin position="33"/>
        <end position="196"/>
    </location>
</feature>
<dbReference type="Pfam" id="PF00534">
    <property type="entry name" value="Glycos_transf_1"/>
    <property type="match status" value="1"/>
</dbReference>
<dbReference type="InterPro" id="IPR028098">
    <property type="entry name" value="Glyco_trans_4-like_N"/>
</dbReference>
<evidence type="ECO:0000313" key="3">
    <source>
        <dbReference type="EMBL" id="MBD2293062.1"/>
    </source>
</evidence>